<evidence type="ECO:0000313" key="2">
    <source>
        <dbReference type="EMBL" id="KGD63555.1"/>
    </source>
</evidence>
<dbReference type="EMBL" id="ARXV01000016">
    <property type="protein sequence ID" value="KGD63555.1"/>
    <property type="molecule type" value="Genomic_DNA"/>
</dbReference>
<name>A0A095UM18_9GAMM</name>
<comment type="caution">
    <text evidence="2">The sequence shown here is derived from an EMBL/GenBank/DDBJ whole genome shotgun (WGS) entry which is preliminary data.</text>
</comment>
<protein>
    <recommendedName>
        <fullName evidence="4">CopL family metal-binding regulatory protein</fullName>
    </recommendedName>
</protein>
<dbReference type="STRING" id="1177154.Y5S_03191"/>
<dbReference type="PATRIC" id="fig|1177154.3.peg.3233"/>
<reference evidence="2 3" key="1">
    <citation type="submission" date="2012-09" db="EMBL/GenBank/DDBJ databases">
        <title>Genome Sequence of alkane-degrading Bacterium Alcanivorax sp. 19-m-6.</title>
        <authorList>
            <person name="Lai Q."/>
            <person name="Shao Z."/>
        </authorList>
    </citation>
    <scope>NUCLEOTIDE SEQUENCE [LARGE SCALE GENOMIC DNA]</scope>
    <source>
        <strain evidence="2 3">19-m-6</strain>
    </source>
</reference>
<feature type="signal peptide" evidence="1">
    <location>
        <begin position="1"/>
        <end position="29"/>
    </location>
</feature>
<evidence type="ECO:0000256" key="1">
    <source>
        <dbReference type="SAM" id="SignalP"/>
    </source>
</evidence>
<dbReference type="OrthoDB" id="6079556at2"/>
<keyword evidence="3" id="KW-1185">Reference proteome</keyword>
<evidence type="ECO:0000313" key="3">
    <source>
        <dbReference type="Proteomes" id="UP000029444"/>
    </source>
</evidence>
<gene>
    <name evidence="2" type="ORF">Y5S_03191</name>
</gene>
<keyword evidence="1" id="KW-0732">Signal</keyword>
<proteinExistence type="predicted"/>
<dbReference type="Proteomes" id="UP000029444">
    <property type="component" value="Unassembled WGS sequence"/>
</dbReference>
<organism evidence="2 3">
    <name type="scientific">Alcanivorax nanhaiticus</name>
    <dbReference type="NCBI Taxonomy" id="1177154"/>
    <lineage>
        <taxon>Bacteria</taxon>
        <taxon>Pseudomonadati</taxon>
        <taxon>Pseudomonadota</taxon>
        <taxon>Gammaproteobacteria</taxon>
        <taxon>Oceanospirillales</taxon>
        <taxon>Alcanivoracaceae</taxon>
        <taxon>Alcanivorax</taxon>
    </lineage>
</organism>
<dbReference type="RefSeq" id="WP_035234472.1">
    <property type="nucleotide sequence ID" value="NZ_ARXV01000016.1"/>
</dbReference>
<evidence type="ECO:0008006" key="4">
    <source>
        <dbReference type="Google" id="ProtNLM"/>
    </source>
</evidence>
<dbReference type="AlphaFoldDB" id="A0A095UM18"/>
<feature type="chain" id="PRO_5001911329" description="CopL family metal-binding regulatory protein" evidence="1">
    <location>
        <begin position="30"/>
        <end position="125"/>
    </location>
</feature>
<sequence length="125" mass="13430">MKRVWRKYISALLALLLTGLMLVTGTAAAVQSSAMAADGSGISAMDHCHHHNTAMADMPSADVDSNHCPDGEACQCVTLCQASAITFTRFISSNDRPVRHYLPEAVIDLSPGIHRLPFRPPSLTV</sequence>
<accession>A0A095UM18</accession>